<dbReference type="GO" id="GO:0005654">
    <property type="term" value="C:nucleoplasm"/>
    <property type="evidence" value="ECO:0000318"/>
    <property type="project" value="GO_Central"/>
</dbReference>
<reference evidence="9 10" key="1">
    <citation type="journal article" date="2008" name="Nature">
        <title>The Trichoplax genome and the nature of placozoans.</title>
        <authorList>
            <person name="Srivastava M."/>
            <person name="Begovic E."/>
            <person name="Chapman J."/>
            <person name="Putnam N.H."/>
            <person name="Hellsten U."/>
            <person name="Kawashima T."/>
            <person name="Kuo A."/>
            <person name="Mitros T."/>
            <person name="Salamov A."/>
            <person name="Carpenter M.L."/>
            <person name="Signorovitch A.Y."/>
            <person name="Moreno M.A."/>
            <person name="Kamm K."/>
            <person name="Grimwood J."/>
            <person name="Schmutz J."/>
            <person name="Shapiro H."/>
            <person name="Grigoriev I.V."/>
            <person name="Buss L.W."/>
            <person name="Schierwater B."/>
            <person name="Dellaporta S.L."/>
            <person name="Rokhsar D.S."/>
        </authorList>
    </citation>
    <scope>NUCLEOTIDE SEQUENCE [LARGE SCALE GENOMIC DNA]</scope>
    <source>
        <strain evidence="9 10">Grell-BS-1999</strain>
    </source>
</reference>
<dbReference type="GO" id="GO:0005737">
    <property type="term" value="C:cytoplasm"/>
    <property type="evidence" value="ECO:0007669"/>
    <property type="project" value="InterPro"/>
</dbReference>
<dbReference type="GO" id="GO:0006607">
    <property type="term" value="P:NLS-bearing protein import into nucleus"/>
    <property type="evidence" value="ECO:0000318"/>
    <property type="project" value="GO_Central"/>
</dbReference>
<feature type="repeat" description="ARM" evidence="6">
    <location>
        <begin position="151"/>
        <end position="193"/>
    </location>
</feature>
<dbReference type="SMART" id="SM00185">
    <property type="entry name" value="ARM"/>
    <property type="match status" value="9"/>
</dbReference>
<feature type="region of interest" description="Disordered" evidence="7">
    <location>
        <begin position="1"/>
        <end position="22"/>
    </location>
</feature>
<dbReference type="PhylomeDB" id="B3RUB5"/>
<dbReference type="InterPro" id="IPR032413">
    <property type="entry name" value="Arm_3"/>
</dbReference>
<dbReference type="PANTHER" id="PTHR23316">
    <property type="entry name" value="IMPORTIN ALPHA"/>
    <property type="match status" value="1"/>
</dbReference>
<dbReference type="STRING" id="10228.B3RUB5"/>
<evidence type="ECO:0000313" key="9">
    <source>
        <dbReference type="EMBL" id="EDV25305.1"/>
    </source>
</evidence>
<comment type="similarity">
    <text evidence="1 5">Belongs to the importin alpha family.</text>
</comment>
<name>B3RUB5_TRIAD</name>
<dbReference type="Pfam" id="PF16186">
    <property type="entry name" value="Arm_3"/>
    <property type="match status" value="1"/>
</dbReference>
<dbReference type="CTD" id="6753029"/>
<evidence type="ECO:0000256" key="3">
    <source>
        <dbReference type="ARBA" id="ARBA00022737"/>
    </source>
</evidence>
<dbReference type="GO" id="GO:0061608">
    <property type="term" value="F:nuclear import signal receptor activity"/>
    <property type="evidence" value="ECO:0000318"/>
    <property type="project" value="GO_Central"/>
</dbReference>
<keyword evidence="10" id="KW-1185">Reference proteome</keyword>
<feature type="compositionally biased region" description="Basic residues" evidence="7">
    <location>
        <begin position="12"/>
        <end position="22"/>
    </location>
</feature>
<accession>B3RUB5</accession>
<feature type="repeat" description="ARM" evidence="6">
    <location>
        <begin position="108"/>
        <end position="151"/>
    </location>
</feature>
<dbReference type="InParanoid" id="B3RUB5"/>
<gene>
    <name evidence="9" type="ORF">TRIADDRAFT_23692</name>
</gene>
<dbReference type="InterPro" id="IPR024931">
    <property type="entry name" value="Importin_alpha"/>
</dbReference>
<keyword evidence="2 5" id="KW-0813">Transport</keyword>
<organism evidence="9 10">
    <name type="scientific">Trichoplax adhaerens</name>
    <name type="common">Trichoplax reptans</name>
    <dbReference type="NCBI Taxonomy" id="10228"/>
    <lineage>
        <taxon>Eukaryota</taxon>
        <taxon>Metazoa</taxon>
        <taxon>Placozoa</taxon>
        <taxon>Uniplacotomia</taxon>
        <taxon>Trichoplacea</taxon>
        <taxon>Trichoplacidae</taxon>
        <taxon>Trichoplax</taxon>
    </lineage>
</organism>
<dbReference type="Pfam" id="PF00514">
    <property type="entry name" value="Arm"/>
    <property type="match status" value="7"/>
</dbReference>
<dbReference type="Pfam" id="PF01749">
    <property type="entry name" value="IBB"/>
    <property type="match status" value="1"/>
</dbReference>
<feature type="domain" description="IBB" evidence="8">
    <location>
        <begin position="1"/>
        <end position="56"/>
    </location>
</feature>
<dbReference type="InterPro" id="IPR000225">
    <property type="entry name" value="Armadillo"/>
</dbReference>
<proteinExistence type="inferred from homology"/>
<evidence type="ECO:0000313" key="10">
    <source>
        <dbReference type="Proteomes" id="UP000009022"/>
    </source>
</evidence>
<dbReference type="PROSITE" id="PS50176">
    <property type="entry name" value="ARM_REPEAT"/>
    <property type="match status" value="2"/>
</dbReference>
<keyword evidence="4 5" id="KW-0653">Protein transport</keyword>
<evidence type="ECO:0000256" key="5">
    <source>
        <dbReference type="PIRNR" id="PIRNR005673"/>
    </source>
</evidence>
<dbReference type="SUPFAM" id="SSF48371">
    <property type="entry name" value="ARM repeat"/>
    <property type="match status" value="1"/>
</dbReference>
<dbReference type="HOGENOM" id="CLU_018084_6_0_1"/>
<dbReference type="InterPro" id="IPR011989">
    <property type="entry name" value="ARM-like"/>
</dbReference>
<dbReference type="InterPro" id="IPR016024">
    <property type="entry name" value="ARM-type_fold"/>
</dbReference>
<dbReference type="GO" id="GO:0005634">
    <property type="term" value="C:nucleus"/>
    <property type="evidence" value="ECO:0000318"/>
    <property type="project" value="GO_Central"/>
</dbReference>
<evidence type="ECO:0000256" key="2">
    <source>
        <dbReference type="ARBA" id="ARBA00022448"/>
    </source>
</evidence>
<dbReference type="Gene3D" id="1.20.5.690">
    <property type="entry name" value="Importin-alpha, importin-beta-binding domain"/>
    <property type="match status" value="1"/>
</dbReference>
<dbReference type="InterPro" id="IPR036975">
    <property type="entry name" value="Importin-a_IBB_sf"/>
</dbReference>
<keyword evidence="3" id="KW-0677">Repeat</keyword>
<evidence type="ECO:0000256" key="6">
    <source>
        <dbReference type="PROSITE-ProRule" id="PRU00259"/>
    </source>
</evidence>
<evidence type="ECO:0000259" key="8">
    <source>
        <dbReference type="PROSITE" id="PS51214"/>
    </source>
</evidence>
<evidence type="ECO:0000256" key="1">
    <source>
        <dbReference type="ARBA" id="ARBA00010394"/>
    </source>
</evidence>
<evidence type="ECO:0000256" key="4">
    <source>
        <dbReference type="ARBA" id="ARBA00022927"/>
    </source>
</evidence>
<dbReference type="PIRSF" id="PIRSF005673">
    <property type="entry name" value="Importin_alpha"/>
    <property type="match status" value="1"/>
</dbReference>
<dbReference type="OMA" id="IPRDGFN"/>
<dbReference type="Gene3D" id="1.25.10.10">
    <property type="entry name" value="Leucine-rich Repeat Variant"/>
    <property type="match status" value="1"/>
</dbReference>
<dbReference type="KEGG" id="tad:TRIADDRAFT_23692"/>
<sequence length="495" mass="54618">MEPGTRGNRIQTYKHKGKDKQELRRRRVDVKIELRKNKRSEEIAKRRNVPVDDEIDEEDDRALEVTLINLISRAKNSDPNVQLEAVQAIRKLLSKDKSPPIDHIVNTGVVTTLVNCLERNDSPSLQFEAAWALTNIASGTSEQTRAVVQFGAVPHFIALLSSSYTDVCEQAVWALGNIIGDGSELRDYVLSQGLLTPLLKFVSPNVSLSFLRNVTWVLVNLCRSKDPPPSLEIVLQILGALVALIHHNDLDILIDCVWALSYLTDGSKQQVQAVINTSIVPTLIGFMGAKEIKLQTAALRAVGNIVTGTDYHTQIVLDNGALNHFQNLLTHSKEKVKKEAMWFLSNVTAGIPKQIHMVIEAGLVPLIINCLANADFQTRKEAAWAVSNLAVNGEAEHISLMVADGVITPMCEMLTIKDIQIVHVLLDGILNILKALPNDIGNITIIIEECGGLTKIEELQNSENTEISKLSSEIIDKYLATVNNYPSLELTIFGS</sequence>
<dbReference type="Proteomes" id="UP000009022">
    <property type="component" value="Unassembled WGS sequence"/>
</dbReference>
<dbReference type="PROSITE" id="PS51214">
    <property type="entry name" value="IBB"/>
    <property type="match status" value="1"/>
</dbReference>
<dbReference type="FunFam" id="1.25.10.10:FF:000009">
    <property type="entry name" value="Importin subunit alpha"/>
    <property type="match status" value="1"/>
</dbReference>
<dbReference type="GO" id="GO:0008139">
    <property type="term" value="F:nuclear localization sequence binding"/>
    <property type="evidence" value="ECO:0000318"/>
    <property type="project" value="GO_Central"/>
</dbReference>
<dbReference type="EMBL" id="DS985244">
    <property type="protein sequence ID" value="EDV25305.1"/>
    <property type="molecule type" value="Genomic_DNA"/>
</dbReference>
<evidence type="ECO:0000256" key="7">
    <source>
        <dbReference type="SAM" id="MobiDB-lite"/>
    </source>
</evidence>
<dbReference type="GeneID" id="6753029"/>
<dbReference type="OrthoDB" id="29145at2759"/>
<dbReference type="eggNOG" id="KOG0166">
    <property type="taxonomic scope" value="Eukaryota"/>
</dbReference>
<dbReference type="AlphaFoldDB" id="B3RUB5"/>
<dbReference type="InterPro" id="IPR002652">
    <property type="entry name" value="Importin-a_IBB"/>
</dbReference>
<protein>
    <recommendedName>
        <fullName evidence="5">Importin subunit alpha</fullName>
    </recommendedName>
</protein>
<dbReference type="RefSeq" id="XP_002111338.1">
    <property type="nucleotide sequence ID" value="XM_002111302.1"/>
</dbReference>